<dbReference type="GO" id="GO:0004526">
    <property type="term" value="F:ribonuclease P activity"/>
    <property type="evidence" value="ECO:0007669"/>
    <property type="project" value="UniProtKB-UniRule"/>
</dbReference>
<evidence type="ECO:0000313" key="9">
    <source>
        <dbReference type="Proteomes" id="UP000177039"/>
    </source>
</evidence>
<dbReference type="Pfam" id="PF00825">
    <property type="entry name" value="Ribonuclease_P"/>
    <property type="match status" value="1"/>
</dbReference>
<evidence type="ECO:0000256" key="1">
    <source>
        <dbReference type="ARBA" id="ARBA00002663"/>
    </source>
</evidence>
<dbReference type="PANTHER" id="PTHR33992">
    <property type="entry name" value="RIBONUCLEASE P PROTEIN COMPONENT"/>
    <property type="match status" value="1"/>
</dbReference>
<protein>
    <recommendedName>
        <fullName evidence="7">Ribonuclease P protein component</fullName>
        <ecNumber evidence="7">3.1.26.5</ecNumber>
    </recommendedName>
</protein>
<gene>
    <name evidence="8" type="ORF">A3B54_02355</name>
</gene>
<dbReference type="Proteomes" id="UP000177039">
    <property type="component" value="Unassembled WGS sequence"/>
</dbReference>
<dbReference type="AlphaFoldDB" id="A0A1F5H680"/>
<evidence type="ECO:0000256" key="6">
    <source>
        <dbReference type="ARBA" id="ARBA00022884"/>
    </source>
</evidence>
<dbReference type="NCBIfam" id="TIGR00188">
    <property type="entry name" value="rnpA"/>
    <property type="match status" value="1"/>
</dbReference>
<evidence type="ECO:0000256" key="4">
    <source>
        <dbReference type="ARBA" id="ARBA00022759"/>
    </source>
</evidence>
<dbReference type="InterPro" id="IPR020568">
    <property type="entry name" value="Ribosomal_Su5_D2-typ_SF"/>
</dbReference>
<keyword evidence="2" id="KW-0819">tRNA processing</keyword>
<dbReference type="EMBL" id="MFBT01000013">
    <property type="protein sequence ID" value="OGD99569.1"/>
    <property type="molecule type" value="Genomic_DNA"/>
</dbReference>
<dbReference type="GO" id="GO:0042781">
    <property type="term" value="F:3'-tRNA processing endoribonuclease activity"/>
    <property type="evidence" value="ECO:0007669"/>
    <property type="project" value="TreeGrafter"/>
</dbReference>
<keyword evidence="4" id="KW-0255">Endonuclease</keyword>
<name>A0A1F5H680_9BACT</name>
<dbReference type="EC" id="3.1.26.5" evidence="7"/>
<evidence type="ECO:0000256" key="2">
    <source>
        <dbReference type="ARBA" id="ARBA00022694"/>
    </source>
</evidence>
<keyword evidence="5" id="KW-0378">Hydrolase</keyword>
<reference evidence="8 9" key="1">
    <citation type="journal article" date="2016" name="Nat. Commun.">
        <title>Thousands of microbial genomes shed light on interconnected biogeochemical processes in an aquifer system.</title>
        <authorList>
            <person name="Anantharaman K."/>
            <person name="Brown C.T."/>
            <person name="Hug L.A."/>
            <person name="Sharon I."/>
            <person name="Castelle C.J."/>
            <person name="Probst A.J."/>
            <person name="Thomas B.C."/>
            <person name="Singh A."/>
            <person name="Wilkins M.J."/>
            <person name="Karaoz U."/>
            <person name="Brodie E.L."/>
            <person name="Williams K.H."/>
            <person name="Hubbard S.S."/>
            <person name="Banfield J.F."/>
        </authorList>
    </citation>
    <scope>NUCLEOTIDE SEQUENCE [LARGE SCALE GENOMIC DNA]</scope>
</reference>
<accession>A0A1F5H680</accession>
<evidence type="ECO:0000256" key="5">
    <source>
        <dbReference type="ARBA" id="ARBA00022801"/>
    </source>
</evidence>
<dbReference type="GO" id="GO:0030677">
    <property type="term" value="C:ribonuclease P complex"/>
    <property type="evidence" value="ECO:0007669"/>
    <property type="project" value="TreeGrafter"/>
</dbReference>
<evidence type="ECO:0000313" key="8">
    <source>
        <dbReference type="EMBL" id="OGD99569.1"/>
    </source>
</evidence>
<sequence length="92" mass="10648">MSPTRLQGQELILIVNQSHDSKTNQSWPKPKVVISKKTVKKATDRNRIKRIIRQALDSLNLKDGQITVIIKKNIANLKMEQVKQKLEDYLKI</sequence>
<organism evidence="8 9">
    <name type="scientific">Candidatus Curtissbacteria bacterium RIFCSPLOWO2_01_FULL_42_50</name>
    <dbReference type="NCBI Taxonomy" id="1797730"/>
    <lineage>
        <taxon>Bacteria</taxon>
        <taxon>Candidatus Curtissiibacteriota</taxon>
    </lineage>
</organism>
<dbReference type="InterPro" id="IPR020539">
    <property type="entry name" value="RNase_P_CS"/>
</dbReference>
<dbReference type="PROSITE" id="PS00648">
    <property type="entry name" value="RIBONUCLEASE_P"/>
    <property type="match status" value="1"/>
</dbReference>
<dbReference type="SUPFAM" id="SSF54211">
    <property type="entry name" value="Ribosomal protein S5 domain 2-like"/>
    <property type="match status" value="1"/>
</dbReference>
<comment type="function">
    <text evidence="1">RNaseP catalyzes the removal of the 5'-leader sequence from pre-tRNA to produce the mature 5'-terminus. It can also cleave other RNA substrates such as 4.5S RNA. The protein component plays an auxiliary but essential role in vivo by binding to the 5'-leader sequence and broadening the substrate specificity of the ribozyme.</text>
</comment>
<comment type="caution">
    <text evidence="8">The sequence shown here is derived from an EMBL/GenBank/DDBJ whole genome shotgun (WGS) entry which is preliminary data.</text>
</comment>
<keyword evidence="3" id="KW-0540">Nuclease</keyword>
<evidence type="ECO:0000256" key="7">
    <source>
        <dbReference type="NCBIfam" id="TIGR00188"/>
    </source>
</evidence>
<dbReference type="InterPro" id="IPR000100">
    <property type="entry name" value="RNase_P"/>
</dbReference>
<dbReference type="InterPro" id="IPR014721">
    <property type="entry name" value="Ribsml_uS5_D2-typ_fold_subgr"/>
</dbReference>
<dbReference type="Gene3D" id="3.30.230.10">
    <property type="match status" value="1"/>
</dbReference>
<evidence type="ECO:0000256" key="3">
    <source>
        <dbReference type="ARBA" id="ARBA00022722"/>
    </source>
</evidence>
<proteinExistence type="predicted"/>
<keyword evidence="6" id="KW-0694">RNA-binding</keyword>
<dbReference type="PANTHER" id="PTHR33992:SF1">
    <property type="entry name" value="RIBONUCLEASE P PROTEIN COMPONENT"/>
    <property type="match status" value="1"/>
</dbReference>
<dbReference type="GO" id="GO:0000049">
    <property type="term" value="F:tRNA binding"/>
    <property type="evidence" value="ECO:0007669"/>
    <property type="project" value="InterPro"/>
</dbReference>